<keyword evidence="4" id="KW-1185">Reference proteome</keyword>
<protein>
    <submittedName>
        <fullName evidence="3">Uncharacterized protein</fullName>
    </submittedName>
</protein>
<feature type="region of interest" description="Disordered" evidence="1">
    <location>
        <begin position="29"/>
        <end position="58"/>
    </location>
</feature>
<dbReference type="EMBL" id="JBHSYS010000001">
    <property type="protein sequence ID" value="MFC6956414.1"/>
    <property type="molecule type" value="Genomic_DNA"/>
</dbReference>
<gene>
    <name evidence="3" type="ORF">ACFQS3_04295</name>
</gene>
<dbReference type="RefSeq" id="WP_382354361.1">
    <property type="nucleotide sequence ID" value="NZ_JBHMBP010000004.1"/>
</dbReference>
<feature type="signal peptide" evidence="2">
    <location>
        <begin position="1"/>
        <end position="21"/>
    </location>
</feature>
<evidence type="ECO:0000313" key="4">
    <source>
        <dbReference type="Proteomes" id="UP001596470"/>
    </source>
</evidence>
<dbReference type="Proteomes" id="UP001596470">
    <property type="component" value="Unassembled WGS sequence"/>
</dbReference>
<organism evidence="3 4">
    <name type="scientific">Glycomyces mayteni</name>
    <dbReference type="NCBI Taxonomy" id="543887"/>
    <lineage>
        <taxon>Bacteria</taxon>
        <taxon>Bacillati</taxon>
        <taxon>Actinomycetota</taxon>
        <taxon>Actinomycetes</taxon>
        <taxon>Glycomycetales</taxon>
        <taxon>Glycomycetaceae</taxon>
        <taxon>Glycomyces</taxon>
    </lineage>
</organism>
<evidence type="ECO:0000256" key="1">
    <source>
        <dbReference type="SAM" id="MobiDB-lite"/>
    </source>
</evidence>
<name>A0ABW2D5W7_9ACTN</name>
<accession>A0ABW2D5W7</accession>
<keyword evidence="2" id="KW-0732">Signal</keyword>
<feature type="compositionally biased region" description="Low complexity" evidence="1">
    <location>
        <begin position="32"/>
        <end position="43"/>
    </location>
</feature>
<reference evidence="4" key="1">
    <citation type="journal article" date="2019" name="Int. J. Syst. Evol. Microbiol.">
        <title>The Global Catalogue of Microorganisms (GCM) 10K type strain sequencing project: providing services to taxonomists for standard genome sequencing and annotation.</title>
        <authorList>
            <consortium name="The Broad Institute Genomics Platform"/>
            <consortium name="The Broad Institute Genome Sequencing Center for Infectious Disease"/>
            <person name="Wu L."/>
            <person name="Ma J."/>
        </authorList>
    </citation>
    <scope>NUCLEOTIDE SEQUENCE [LARGE SCALE GENOMIC DNA]</scope>
    <source>
        <strain evidence="4">KACC 12634</strain>
    </source>
</reference>
<comment type="caution">
    <text evidence="3">The sequence shown here is derived from an EMBL/GenBank/DDBJ whole genome shotgun (WGS) entry which is preliminary data.</text>
</comment>
<dbReference type="PROSITE" id="PS51257">
    <property type="entry name" value="PROKAR_LIPOPROTEIN"/>
    <property type="match status" value="1"/>
</dbReference>
<evidence type="ECO:0000256" key="2">
    <source>
        <dbReference type="SAM" id="SignalP"/>
    </source>
</evidence>
<feature type="chain" id="PRO_5045496874" evidence="2">
    <location>
        <begin position="22"/>
        <end position="155"/>
    </location>
</feature>
<evidence type="ECO:0000313" key="3">
    <source>
        <dbReference type="EMBL" id="MFC6956414.1"/>
    </source>
</evidence>
<proteinExistence type="predicted"/>
<sequence>MNQRWPFILAAGLLAGSVLLAACGGGGGDGTGTASTGDASAVSPAVPDPTTGGADAEAATPTEQVIADLLDEVEAGDAAGAMTLVCEGSEEMVRTAVDDLARERPDLLVEAFALDEFGVVTADVTGSAGGEPVAVTVGAAEVSTGPCVAALFVTW</sequence>